<dbReference type="GO" id="GO:0005634">
    <property type="term" value="C:nucleus"/>
    <property type="evidence" value="ECO:0007669"/>
    <property type="project" value="UniProtKB-SubCell"/>
</dbReference>
<dbReference type="GO" id="GO:0000785">
    <property type="term" value="C:chromatin"/>
    <property type="evidence" value="ECO:0007669"/>
    <property type="project" value="TreeGrafter"/>
</dbReference>
<evidence type="ECO:0000256" key="7">
    <source>
        <dbReference type="ARBA" id="ARBA00022786"/>
    </source>
</evidence>
<keyword evidence="9" id="KW-0539">Nucleus</keyword>
<evidence type="ECO:0000256" key="1">
    <source>
        <dbReference type="ARBA" id="ARBA00004123"/>
    </source>
</evidence>
<comment type="pathway">
    <text evidence="2">Protein modification; protein sumoylation.</text>
</comment>
<name>A0A0K0E3K2_STRER</name>
<organism evidence="11">
    <name type="scientific">Strongyloides stercoralis</name>
    <name type="common">Threadworm</name>
    <dbReference type="NCBI Taxonomy" id="6248"/>
    <lineage>
        <taxon>Eukaryota</taxon>
        <taxon>Metazoa</taxon>
        <taxon>Ecdysozoa</taxon>
        <taxon>Nematoda</taxon>
        <taxon>Chromadorea</taxon>
        <taxon>Rhabditida</taxon>
        <taxon>Tylenchina</taxon>
        <taxon>Panagrolaimomorpha</taxon>
        <taxon>Strongyloidoidea</taxon>
        <taxon>Strongyloididae</taxon>
        <taxon>Strongyloides</taxon>
    </lineage>
</organism>
<dbReference type="SUPFAM" id="SSF68906">
    <property type="entry name" value="SAP domain"/>
    <property type="match status" value="1"/>
</dbReference>
<keyword evidence="7" id="KW-0833">Ubl conjugation pathway</keyword>
<evidence type="ECO:0000313" key="11">
    <source>
        <dbReference type="WBParaSite" id="SSTP_0000407400.1"/>
    </source>
</evidence>
<dbReference type="PANTHER" id="PTHR10782:SF4">
    <property type="entry name" value="TONALLI, ISOFORM E"/>
    <property type="match status" value="1"/>
</dbReference>
<comment type="similarity">
    <text evidence="3">Belongs to the PIAS family.</text>
</comment>
<comment type="subcellular location">
    <subcellularLocation>
        <location evidence="1">Nucleus</location>
    </subcellularLocation>
</comment>
<feature type="domain" description="SAP" evidence="10">
    <location>
        <begin position="15"/>
        <end position="49"/>
    </location>
</feature>
<dbReference type="AlphaFoldDB" id="A0A0K0E3K2"/>
<evidence type="ECO:0000256" key="6">
    <source>
        <dbReference type="ARBA" id="ARBA00022771"/>
    </source>
</evidence>
<proteinExistence type="inferred from homology"/>
<evidence type="ECO:0000256" key="3">
    <source>
        <dbReference type="ARBA" id="ARBA00005383"/>
    </source>
</evidence>
<keyword evidence="5" id="KW-0479">Metal-binding</keyword>
<dbReference type="Gene3D" id="3.30.40.10">
    <property type="entry name" value="Zinc/RING finger domain, C3HC4 (zinc finger)"/>
    <property type="match status" value="1"/>
</dbReference>
<dbReference type="WBParaSite" id="SSTP_0000407400.1">
    <property type="protein sequence ID" value="SSTP_0000407400.1"/>
    <property type="gene ID" value="SSTP_0000407400"/>
</dbReference>
<protein>
    <submittedName>
        <fullName evidence="11">SAP domain-containing protein</fullName>
    </submittedName>
</protein>
<evidence type="ECO:0000256" key="9">
    <source>
        <dbReference type="ARBA" id="ARBA00023242"/>
    </source>
</evidence>
<accession>A0A0K0E3K2</accession>
<dbReference type="GO" id="GO:0061665">
    <property type="term" value="F:SUMO ligase activity"/>
    <property type="evidence" value="ECO:0007669"/>
    <property type="project" value="TreeGrafter"/>
</dbReference>
<dbReference type="Pfam" id="PF02891">
    <property type="entry name" value="zf-MIZ"/>
    <property type="match status" value="1"/>
</dbReference>
<dbReference type="PROSITE" id="PS50800">
    <property type="entry name" value="SAP"/>
    <property type="match status" value="1"/>
</dbReference>
<dbReference type="STRING" id="6248.A0A0K0E3K2"/>
<dbReference type="PANTHER" id="PTHR10782">
    <property type="entry name" value="ZINC FINGER MIZ DOMAIN-CONTAINING PROTEIN"/>
    <property type="match status" value="1"/>
</dbReference>
<dbReference type="InterPro" id="IPR003034">
    <property type="entry name" value="SAP_dom"/>
</dbReference>
<dbReference type="UniPathway" id="UPA00886"/>
<dbReference type="GO" id="GO:0008270">
    <property type="term" value="F:zinc ion binding"/>
    <property type="evidence" value="ECO:0007669"/>
    <property type="project" value="UniProtKB-KW"/>
</dbReference>
<evidence type="ECO:0000256" key="5">
    <source>
        <dbReference type="ARBA" id="ARBA00022723"/>
    </source>
</evidence>
<reference evidence="11" key="1">
    <citation type="submission" date="2015-08" db="UniProtKB">
        <authorList>
            <consortium name="WormBaseParasite"/>
        </authorList>
    </citation>
    <scope>IDENTIFICATION</scope>
</reference>
<evidence type="ECO:0000256" key="4">
    <source>
        <dbReference type="ARBA" id="ARBA00022679"/>
    </source>
</evidence>
<dbReference type="InterPro" id="IPR013083">
    <property type="entry name" value="Znf_RING/FYVE/PHD"/>
</dbReference>
<keyword evidence="4" id="KW-0808">Transferase</keyword>
<sequence>MLDRNTIKKCREFIHMKFKIDDLKFCLQVIGCNTSGKKDELQRRLSRALDCAKTQNDTVSVVLERGNASLDILNTSKSLYIEEESFERQVDTTELINCCFHTCDIEMKKLYFHRNISKVTSWIIPIYEGPYSILNFGFVTPRLMTPQLFIPKESNTPQMHLLLRSTNLSRSNYKCEFQDSYPVEMKMYTRHGNYTNLLPREVYCSQVKKKIRLSVPTLLNEYILENYLYVDCEFSLKFMFSYDTKFNVDDMFAFALFTSTPVSVKEICDEILNREKFDFNKFSQDLNKFMSKSSGVQLEFARISLQSSITRKRINIPFRGRYCTHLNPDDLEDYITSNINNESWKCKICKALCTPDDIFIDEFYMDVLGKHKNAESIELYPDMSYRLLDQDGKDCSEKFKSVQKEKTNDEIIVIDSDDEKDFCQQPLLIKKETIESEKVNSANIVNDTPAEIPQKQIDYIVIDDSSDEEEPSRKKAKSIDKTISKSSTCKQTYLSNTSITIINSQSSSDSFTSDDSSNCDTNNISNNTFVNSPNKNNSLLLSKEKSEETNCPVFDTFITKIIESDPCTTTNLFPVSQSYTNLSPSNTTILKDDLPPQINTPLPTTNQTNISYLHQNEEIPKYYKIKNNVWLNELDKFINNIEKNEDRVL</sequence>
<evidence type="ECO:0000259" key="10">
    <source>
        <dbReference type="PROSITE" id="PS50800"/>
    </source>
</evidence>
<keyword evidence="8" id="KW-0862">Zinc</keyword>
<keyword evidence="6" id="KW-0863">Zinc-finger</keyword>
<dbReference type="InterPro" id="IPR036361">
    <property type="entry name" value="SAP_dom_sf"/>
</dbReference>
<dbReference type="GO" id="GO:0016925">
    <property type="term" value="P:protein sumoylation"/>
    <property type="evidence" value="ECO:0007669"/>
    <property type="project" value="UniProtKB-UniPathway"/>
</dbReference>
<evidence type="ECO:0000256" key="8">
    <source>
        <dbReference type="ARBA" id="ARBA00022833"/>
    </source>
</evidence>
<evidence type="ECO:0000256" key="2">
    <source>
        <dbReference type="ARBA" id="ARBA00004718"/>
    </source>
</evidence>
<dbReference type="InterPro" id="IPR004181">
    <property type="entry name" value="Znf_MIZ"/>
</dbReference>